<organism evidence="2 3">
    <name type="scientific">Tribonema minus</name>
    <dbReference type="NCBI Taxonomy" id="303371"/>
    <lineage>
        <taxon>Eukaryota</taxon>
        <taxon>Sar</taxon>
        <taxon>Stramenopiles</taxon>
        <taxon>Ochrophyta</taxon>
        <taxon>PX clade</taxon>
        <taxon>Xanthophyceae</taxon>
        <taxon>Tribonematales</taxon>
        <taxon>Tribonemataceae</taxon>
        <taxon>Tribonema</taxon>
    </lineage>
</organism>
<name>A0A836CRB1_9STRA</name>
<dbReference type="Proteomes" id="UP000664859">
    <property type="component" value="Unassembled WGS sequence"/>
</dbReference>
<dbReference type="AlphaFoldDB" id="A0A836CRB1"/>
<feature type="region of interest" description="Disordered" evidence="1">
    <location>
        <begin position="660"/>
        <end position="691"/>
    </location>
</feature>
<accession>A0A836CRB1</accession>
<evidence type="ECO:0000313" key="2">
    <source>
        <dbReference type="EMBL" id="KAG5192776.1"/>
    </source>
</evidence>
<protein>
    <submittedName>
        <fullName evidence="2">Uncharacterized protein</fullName>
    </submittedName>
</protein>
<proteinExistence type="predicted"/>
<evidence type="ECO:0000313" key="3">
    <source>
        <dbReference type="Proteomes" id="UP000664859"/>
    </source>
</evidence>
<dbReference type="EMBL" id="JAFCMP010000002">
    <property type="protein sequence ID" value="KAG5192776.1"/>
    <property type="molecule type" value="Genomic_DNA"/>
</dbReference>
<keyword evidence="3" id="KW-1185">Reference proteome</keyword>
<evidence type="ECO:0000256" key="1">
    <source>
        <dbReference type="SAM" id="MobiDB-lite"/>
    </source>
</evidence>
<comment type="caution">
    <text evidence="2">The sequence shown here is derived from an EMBL/GenBank/DDBJ whole genome shotgun (WGS) entry which is preliminary data.</text>
</comment>
<reference evidence="2" key="1">
    <citation type="submission" date="2021-02" db="EMBL/GenBank/DDBJ databases">
        <title>First Annotated Genome of the Yellow-green Alga Tribonema minus.</title>
        <authorList>
            <person name="Mahan K.M."/>
        </authorList>
    </citation>
    <scope>NUCLEOTIDE SEQUENCE</scope>
    <source>
        <strain evidence="2">UTEX B ZZ1240</strain>
    </source>
</reference>
<sequence length="761" mass="85089">MGTSSSKHTYFRPRLAAAHAAAVLADLAPASAIAATTSDVTPAPAATSFLRVWTIMANGRYLPKNAWALNKQMHTDVKPAIKLTVSHGGLPSQTCMAGILLTKNVEQFVLQAKRGVVADALQVLSAVKDSPHWATRISALMLDGPGLVPQALPLPPRLKLLLVDNMEDEDCAAAALAQLPPGLTELHVQASGGGHVSYRKTREWKLQPYPALQLPRGLCKLIVYSMRLEGQELVLPTSLRTFQLDYTTWVDGFRLIQYGAGDGSNSANVLSPLTIVINNENDDGDLGIDSNSLLSLPPTVTDLTIVGNYTTMFEGGNVPAQLVRLDMSNTTRFNEPMRDLPPGLQQPAQRKKLEALQKREMIKEKAARQSATLVKTLVAQYGTRHEHAVEAAVADLFKRQLQPSAADLAELEAHVKGMYGHMGGSAGDARGGSAGASADDLARDWRAFDMAKQIEFEDTQARKKMRAALEQARLRHQLSGQVRDHMSREQQAALERQAELDAQAERRRQWDAEQAAARAKIQERHAEERRIRQQQIDAARARAEAERADAERHERVALAKVAEQAADEDARLMEEYRLRLDREEAERARKLKERMQKYEKIGAYWQDSGNVREQAAELDRLEANIQEEFAARAHAESERERRDWEKRRIGCMAAALDNRRTVQERNRRSEEEAERERQLAETARADAEAFKQAEKERIEKKRLAMTKYRAELDKQASASSRKKKEVDMTETEALLNSDIVKRIQADARLQQRVRERLGAAY</sequence>
<gene>
    <name evidence="2" type="ORF">JKP88DRAFT_261750</name>
</gene>